<evidence type="ECO:0000256" key="2">
    <source>
        <dbReference type="ARBA" id="ARBA00012729"/>
    </source>
</evidence>
<dbReference type="GO" id="GO:0005576">
    <property type="term" value="C:extracellular region"/>
    <property type="evidence" value="ECO:0007669"/>
    <property type="project" value="TreeGrafter"/>
</dbReference>
<reference evidence="11 12" key="1">
    <citation type="journal article" date="2016" name="Mol. Biol. Evol.">
        <title>Comparative Genomics of Early-Diverging Mushroom-Forming Fungi Provides Insights into the Origins of Lignocellulose Decay Capabilities.</title>
        <authorList>
            <person name="Nagy L.G."/>
            <person name="Riley R."/>
            <person name="Tritt A."/>
            <person name="Adam C."/>
            <person name="Daum C."/>
            <person name="Floudas D."/>
            <person name="Sun H."/>
            <person name="Yadav J.S."/>
            <person name="Pangilinan J."/>
            <person name="Larsson K.H."/>
            <person name="Matsuura K."/>
            <person name="Barry K."/>
            <person name="Labutti K."/>
            <person name="Kuo R."/>
            <person name="Ohm R.A."/>
            <person name="Bhattacharya S.S."/>
            <person name="Shirouzu T."/>
            <person name="Yoshinaga Y."/>
            <person name="Martin F.M."/>
            <person name="Grigoriev I.V."/>
            <person name="Hibbett D.S."/>
        </authorList>
    </citation>
    <scope>NUCLEOTIDE SEQUENCE [LARGE SCALE GENOMIC DNA]</scope>
    <source>
        <strain evidence="11 12">HHB12029</strain>
    </source>
</reference>
<dbReference type="SUPFAM" id="SSF51445">
    <property type="entry name" value="(Trans)glycosidases"/>
    <property type="match status" value="1"/>
</dbReference>
<dbReference type="InParanoid" id="A0A165I009"/>
<dbReference type="OrthoDB" id="3012298at2759"/>
<evidence type="ECO:0000259" key="10">
    <source>
        <dbReference type="PROSITE" id="PS51910"/>
    </source>
</evidence>
<sequence>MSDGHRVAVYYQTQYDWGHNATYVSPLPLIGLITHLYLAAYHINFKSVGDSITLNDNKPYAPYYDQMWSDISQLKAAGIKIVGMLGGAAAGTYSSLTPQYWDTYYPDLYQTIKDYDLDGMDLDVEQSTDIGVAIRLITQLKADFGPDFIVTLAPVASALRGGGNLSGFNYVQLESQVGANISWYNAQFYSGFGTIFPDSQYVSITEYQGGIFPPEKLVASVLTNSNLGSGYVSVDNVVKSLKDLVTLYGDQFGGVAGWEYFASNPSPHPGEPWQWSQIMKDAIAGLSRKFSSASASVAAAARKSIMDRAAANKAAALAAGVTFPDINSQEFAEAHRRKES</sequence>
<dbReference type="PROSITE" id="PS01095">
    <property type="entry name" value="GH18_1"/>
    <property type="match status" value="1"/>
</dbReference>
<keyword evidence="3 8" id="KW-0378">Hydrolase</keyword>
<dbReference type="Pfam" id="PF00704">
    <property type="entry name" value="Glyco_hydro_18"/>
    <property type="match status" value="1"/>
</dbReference>
<dbReference type="InterPro" id="IPR001223">
    <property type="entry name" value="Glyco_hydro18_cat"/>
</dbReference>
<dbReference type="InterPro" id="IPR050542">
    <property type="entry name" value="Glycosyl_Hydrlase18_Chitinase"/>
</dbReference>
<evidence type="ECO:0000313" key="12">
    <source>
        <dbReference type="Proteomes" id="UP000077266"/>
    </source>
</evidence>
<dbReference type="GO" id="GO:0000272">
    <property type="term" value="P:polysaccharide catabolic process"/>
    <property type="evidence" value="ECO:0007669"/>
    <property type="project" value="UniProtKB-KW"/>
</dbReference>
<dbReference type="STRING" id="1314781.A0A165I009"/>
<name>A0A165I009_EXIGL</name>
<evidence type="ECO:0000313" key="11">
    <source>
        <dbReference type="EMBL" id="KZV92702.1"/>
    </source>
</evidence>
<dbReference type="Gene3D" id="3.20.20.80">
    <property type="entry name" value="Glycosidases"/>
    <property type="match status" value="1"/>
</dbReference>
<dbReference type="PANTHER" id="PTHR45708">
    <property type="entry name" value="ENDOCHITINASE"/>
    <property type="match status" value="1"/>
</dbReference>
<proteinExistence type="inferred from homology"/>
<dbReference type="Proteomes" id="UP000077266">
    <property type="component" value="Unassembled WGS sequence"/>
</dbReference>
<keyword evidence="12" id="KW-1185">Reference proteome</keyword>
<evidence type="ECO:0000256" key="6">
    <source>
        <dbReference type="ARBA" id="ARBA00023295"/>
    </source>
</evidence>
<evidence type="ECO:0000256" key="3">
    <source>
        <dbReference type="ARBA" id="ARBA00022801"/>
    </source>
</evidence>
<dbReference type="EC" id="3.2.1.14" evidence="2"/>
<protein>
    <recommendedName>
        <fullName evidence="2">chitinase</fullName>
        <ecNumber evidence="2">3.2.1.14</ecNumber>
    </recommendedName>
</protein>
<accession>A0A165I009</accession>
<dbReference type="InterPro" id="IPR017853">
    <property type="entry name" value="GH"/>
</dbReference>
<evidence type="ECO:0000256" key="9">
    <source>
        <dbReference type="RuleBase" id="RU004453"/>
    </source>
</evidence>
<dbReference type="PROSITE" id="PS51910">
    <property type="entry name" value="GH18_2"/>
    <property type="match status" value="1"/>
</dbReference>
<evidence type="ECO:0000256" key="7">
    <source>
        <dbReference type="ARBA" id="ARBA00023326"/>
    </source>
</evidence>
<dbReference type="GO" id="GO:0006032">
    <property type="term" value="P:chitin catabolic process"/>
    <property type="evidence" value="ECO:0007669"/>
    <property type="project" value="UniProtKB-KW"/>
</dbReference>
<organism evidence="11 12">
    <name type="scientific">Exidia glandulosa HHB12029</name>
    <dbReference type="NCBI Taxonomy" id="1314781"/>
    <lineage>
        <taxon>Eukaryota</taxon>
        <taxon>Fungi</taxon>
        <taxon>Dikarya</taxon>
        <taxon>Basidiomycota</taxon>
        <taxon>Agaricomycotina</taxon>
        <taxon>Agaricomycetes</taxon>
        <taxon>Auriculariales</taxon>
        <taxon>Exidiaceae</taxon>
        <taxon>Exidia</taxon>
    </lineage>
</organism>
<dbReference type="InterPro" id="IPR001579">
    <property type="entry name" value="Glyco_hydro_18_chit_AS"/>
</dbReference>
<dbReference type="AlphaFoldDB" id="A0A165I009"/>
<keyword evidence="6 8" id="KW-0326">Glycosidase</keyword>
<keyword evidence="4" id="KW-0146">Chitin degradation</keyword>
<dbReference type="GO" id="GO:0008843">
    <property type="term" value="F:endochitinase activity"/>
    <property type="evidence" value="ECO:0007669"/>
    <property type="project" value="UniProtKB-EC"/>
</dbReference>
<evidence type="ECO:0000256" key="5">
    <source>
        <dbReference type="ARBA" id="ARBA00023277"/>
    </source>
</evidence>
<dbReference type="PANTHER" id="PTHR45708:SF60">
    <property type="entry name" value="III CHITINASE, PUTATIVE (AFU_ORTHOLOGUE AFUA_5G03850)-RELATED"/>
    <property type="match status" value="1"/>
</dbReference>
<comment type="catalytic activity">
    <reaction evidence="1">
        <text>Random endo-hydrolysis of N-acetyl-beta-D-glucosaminide (1-&gt;4)-beta-linkages in chitin and chitodextrins.</text>
        <dbReference type="EC" id="3.2.1.14"/>
    </reaction>
</comment>
<feature type="domain" description="GH18" evidence="10">
    <location>
        <begin position="5"/>
        <end position="286"/>
    </location>
</feature>
<keyword evidence="7" id="KW-0624">Polysaccharide degradation</keyword>
<evidence type="ECO:0000256" key="8">
    <source>
        <dbReference type="RuleBase" id="RU000489"/>
    </source>
</evidence>
<evidence type="ECO:0000256" key="4">
    <source>
        <dbReference type="ARBA" id="ARBA00023024"/>
    </source>
</evidence>
<evidence type="ECO:0000256" key="1">
    <source>
        <dbReference type="ARBA" id="ARBA00000822"/>
    </source>
</evidence>
<comment type="similarity">
    <text evidence="9">Belongs to the glycosyl hydrolase 18 family.</text>
</comment>
<gene>
    <name evidence="11" type="ORF">EXIGLDRAFT_674772</name>
</gene>
<keyword evidence="5" id="KW-0119">Carbohydrate metabolism</keyword>
<dbReference type="EMBL" id="KV426003">
    <property type="protein sequence ID" value="KZV92702.1"/>
    <property type="molecule type" value="Genomic_DNA"/>
</dbReference>